<evidence type="ECO:0000313" key="2">
    <source>
        <dbReference type="Proteomes" id="UP000824120"/>
    </source>
</evidence>
<comment type="caution">
    <text evidence="1">The sequence shown here is derived from an EMBL/GenBank/DDBJ whole genome shotgun (WGS) entry which is preliminary data.</text>
</comment>
<accession>A0A9J5Z4E0</accession>
<dbReference type="EMBL" id="JACXVP010000005">
    <property type="protein sequence ID" value="KAG5606308.1"/>
    <property type="molecule type" value="Genomic_DNA"/>
</dbReference>
<organism evidence="1 2">
    <name type="scientific">Solanum commersonii</name>
    <name type="common">Commerson's wild potato</name>
    <name type="synonym">Commerson's nightshade</name>
    <dbReference type="NCBI Taxonomy" id="4109"/>
    <lineage>
        <taxon>Eukaryota</taxon>
        <taxon>Viridiplantae</taxon>
        <taxon>Streptophyta</taxon>
        <taxon>Embryophyta</taxon>
        <taxon>Tracheophyta</taxon>
        <taxon>Spermatophyta</taxon>
        <taxon>Magnoliopsida</taxon>
        <taxon>eudicotyledons</taxon>
        <taxon>Gunneridae</taxon>
        <taxon>Pentapetalae</taxon>
        <taxon>asterids</taxon>
        <taxon>lamiids</taxon>
        <taxon>Solanales</taxon>
        <taxon>Solanaceae</taxon>
        <taxon>Solanoideae</taxon>
        <taxon>Solaneae</taxon>
        <taxon>Solanum</taxon>
    </lineage>
</organism>
<reference evidence="1 2" key="1">
    <citation type="submission" date="2020-09" db="EMBL/GenBank/DDBJ databases">
        <title>De no assembly of potato wild relative species, Solanum commersonii.</title>
        <authorList>
            <person name="Cho K."/>
        </authorList>
    </citation>
    <scope>NUCLEOTIDE SEQUENCE [LARGE SCALE GENOMIC DNA]</scope>
    <source>
        <strain evidence="1">LZ3.2</strain>
        <tissue evidence="1">Leaf</tissue>
    </source>
</reference>
<protein>
    <submittedName>
        <fullName evidence="1">Uncharacterized protein</fullName>
    </submittedName>
</protein>
<keyword evidence="2" id="KW-1185">Reference proteome</keyword>
<sequence>MNIHNKTQITPAKINCVLKDSSCDTITKDSHARNTSYLCKFKINKKNQMQHSHSKGGTQYMFSPIGFPFFSNRSPVRLTQDKK</sequence>
<dbReference type="AlphaFoldDB" id="A0A9J5Z4E0"/>
<gene>
    <name evidence="1" type="ORF">H5410_027800</name>
</gene>
<dbReference type="Proteomes" id="UP000824120">
    <property type="component" value="Chromosome 5"/>
</dbReference>
<feature type="non-terminal residue" evidence="1">
    <location>
        <position position="1"/>
    </location>
</feature>
<name>A0A9J5Z4E0_SOLCO</name>
<evidence type="ECO:0000313" key="1">
    <source>
        <dbReference type="EMBL" id="KAG5606308.1"/>
    </source>
</evidence>
<proteinExistence type="predicted"/>